<dbReference type="Proteomes" id="UP001549749">
    <property type="component" value="Unassembled WGS sequence"/>
</dbReference>
<feature type="transmembrane region" description="Helical" evidence="8">
    <location>
        <begin position="79"/>
        <end position="98"/>
    </location>
</feature>
<dbReference type="InterPro" id="IPR036259">
    <property type="entry name" value="MFS_trans_sf"/>
</dbReference>
<feature type="transmembrane region" description="Helical" evidence="8">
    <location>
        <begin position="214"/>
        <end position="233"/>
    </location>
</feature>
<evidence type="ECO:0000313" key="10">
    <source>
        <dbReference type="EMBL" id="MET6996138.1"/>
    </source>
</evidence>
<comment type="similarity">
    <text evidence="3">Belongs to the major facilitator superfamily. TCR/Tet family.</text>
</comment>
<comment type="function">
    <text evidence="1">Resistance to tetracycline by an active tetracycline efflux. This is an energy-dependent process that decreases the accumulation of the antibiotic in whole cells. This protein functions as a metal-tetracycline/H(+) antiporter.</text>
</comment>
<reference evidence="10 11" key="1">
    <citation type="submission" date="2024-06" db="EMBL/GenBank/DDBJ databases">
        <title>Chitinophaga defluvii sp. nov., isolated from municipal sewage.</title>
        <authorList>
            <person name="Zhang L."/>
        </authorList>
    </citation>
    <scope>NUCLEOTIDE SEQUENCE [LARGE SCALE GENOMIC DNA]</scope>
    <source>
        <strain evidence="10 11">H8</strain>
    </source>
</reference>
<accession>A0ABV2SZB8</accession>
<dbReference type="CDD" id="cd17388">
    <property type="entry name" value="MFS_TetA"/>
    <property type="match status" value="1"/>
</dbReference>
<dbReference type="EMBL" id="JBEXAC010000001">
    <property type="protein sequence ID" value="MET6996138.1"/>
    <property type="molecule type" value="Genomic_DNA"/>
</dbReference>
<evidence type="ECO:0000256" key="8">
    <source>
        <dbReference type="SAM" id="Phobius"/>
    </source>
</evidence>
<dbReference type="InterPro" id="IPR005829">
    <property type="entry name" value="Sugar_transporter_CS"/>
</dbReference>
<dbReference type="PROSITE" id="PS50850">
    <property type="entry name" value="MFS"/>
    <property type="match status" value="1"/>
</dbReference>
<evidence type="ECO:0000256" key="2">
    <source>
        <dbReference type="ARBA" id="ARBA00004141"/>
    </source>
</evidence>
<dbReference type="PANTHER" id="PTHR23504">
    <property type="entry name" value="MAJOR FACILITATOR SUPERFAMILY DOMAIN-CONTAINING PROTEIN 10"/>
    <property type="match status" value="1"/>
</dbReference>
<sequence length="414" mass="44943">MLKNKQAALPFIFITLLIDFTGFGIILPVMPRLIEQLTGEGISRASQYGGWLAFAYAVMQFIFAPVLGGLSDRYGRRPVLLLSLFGLGLDYLFLAFAPSIFWLFIGRLISGITGASFTTGAAYIADVSPPEKRAQSFGITGAAFGLGFIIGPVIGGLSSDWGLRAPFLIAAGLSLVNCLYGYFVLPESLSMENRRSFDWKRANPVGSFKQIQKYPVVAGLVLALTLIYIGHNAVETTWTYYTIEKFKWSERMIGYSLAAAGIGIAVVQGWLIRIIIPRLGPKNTVYIGLSLRVLAAMLIALASQGWMLFVILIPDALSFMSTPALQGIMSNQIPATEQGELQGVMGSTFSICAIIGPVLMSNIFAFFTKADAPFYFPGAAFVLEAVLTLTGILIIARYLSAWQPVKQANPETSH</sequence>
<comment type="subcellular location">
    <subcellularLocation>
        <location evidence="2">Membrane</location>
        <topology evidence="2">Multi-pass membrane protein</topology>
    </subcellularLocation>
</comment>
<keyword evidence="4" id="KW-0813">Transport</keyword>
<evidence type="ECO:0000313" key="11">
    <source>
        <dbReference type="Proteomes" id="UP001549749"/>
    </source>
</evidence>
<gene>
    <name evidence="10" type="ORF">ABR189_02110</name>
</gene>
<keyword evidence="6 8" id="KW-1133">Transmembrane helix</keyword>
<evidence type="ECO:0000259" key="9">
    <source>
        <dbReference type="PROSITE" id="PS50850"/>
    </source>
</evidence>
<evidence type="ECO:0000256" key="6">
    <source>
        <dbReference type="ARBA" id="ARBA00022989"/>
    </source>
</evidence>
<evidence type="ECO:0000256" key="3">
    <source>
        <dbReference type="ARBA" id="ARBA00007520"/>
    </source>
</evidence>
<feature type="transmembrane region" description="Helical" evidence="8">
    <location>
        <begin position="349"/>
        <end position="368"/>
    </location>
</feature>
<comment type="caution">
    <text evidence="10">The sequence shown here is derived from an EMBL/GenBank/DDBJ whole genome shotgun (WGS) entry which is preliminary data.</text>
</comment>
<protein>
    <submittedName>
        <fullName evidence="10">TCR/Tet family MFS transporter</fullName>
    </submittedName>
</protein>
<keyword evidence="7 8" id="KW-0472">Membrane</keyword>
<feature type="transmembrane region" description="Helical" evidence="8">
    <location>
        <begin position="137"/>
        <end position="157"/>
    </location>
</feature>
<organism evidence="10 11">
    <name type="scientific">Chitinophaga defluvii</name>
    <dbReference type="NCBI Taxonomy" id="3163343"/>
    <lineage>
        <taxon>Bacteria</taxon>
        <taxon>Pseudomonadati</taxon>
        <taxon>Bacteroidota</taxon>
        <taxon>Chitinophagia</taxon>
        <taxon>Chitinophagales</taxon>
        <taxon>Chitinophagaceae</taxon>
        <taxon>Chitinophaga</taxon>
    </lineage>
</organism>
<keyword evidence="11" id="KW-1185">Reference proteome</keyword>
<dbReference type="InterPro" id="IPR001958">
    <property type="entry name" value="Tet-R_TetA/multi-R_MdtG-like"/>
</dbReference>
<dbReference type="PRINTS" id="PR01035">
    <property type="entry name" value="TCRTETA"/>
</dbReference>
<dbReference type="Gene3D" id="1.20.1250.20">
    <property type="entry name" value="MFS general substrate transporter like domains"/>
    <property type="match status" value="1"/>
</dbReference>
<feature type="transmembrane region" description="Helical" evidence="8">
    <location>
        <begin position="104"/>
        <end position="125"/>
    </location>
</feature>
<evidence type="ECO:0000256" key="4">
    <source>
        <dbReference type="ARBA" id="ARBA00022448"/>
    </source>
</evidence>
<evidence type="ECO:0000256" key="7">
    <source>
        <dbReference type="ARBA" id="ARBA00023136"/>
    </source>
</evidence>
<dbReference type="InterPro" id="IPR020846">
    <property type="entry name" value="MFS_dom"/>
</dbReference>
<dbReference type="Pfam" id="PF07690">
    <property type="entry name" value="MFS_1"/>
    <property type="match status" value="1"/>
</dbReference>
<name>A0ABV2SZB8_9BACT</name>
<evidence type="ECO:0000256" key="5">
    <source>
        <dbReference type="ARBA" id="ARBA00022692"/>
    </source>
</evidence>
<dbReference type="PROSITE" id="PS00216">
    <property type="entry name" value="SUGAR_TRANSPORT_1"/>
    <property type="match status" value="1"/>
</dbReference>
<feature type="transmembrane region" description="Helical" evidence="8">
    <location>
        <begin position="253"/>
        <end position="272"/>
    </location>
</feature>
<feature type="transmembrane region" description="Helical" evidence="8">
    <location>
        <begin position="374"/>
        <end position="396"/>
    </location>
</feature>
<feature type="transmembrane region" description="Helical" evidence="8">
    <location>
        <begin position="163"/>
        <end position="185"/>
    </location>
</feature>
<evidence type="ECO:0000256" key="1">
    <source>
        <dbReference type="ARBA" id="ARBA00003279"/>
    </source>
</evidence>
<feature type="transmembrane region" description="Helical" evidence="8">
    <location>
        <begin position="284"/>
        <end position="302"/>
    </location>
</feature>
<feature type="domain" description="Major facilitator superfamily (MFS) profile" evidence="9">
    <location>
        <begin position="8"/>
        <end position="403"/>
    </location>
</feature>
<dbReference type="InterPro" id="IPR011701">
    <property type="entry name" value="MFS"/>
</dbReference>
<feature type="transmembrane region" description="Helical" evidence="8">
    <location>
        <begin position="7"/>
        <end position="28"/>
    </location>
</feature>
<feature type="transmembrane region" description="Helical" evidence="8">
    <location>
        <begin position="48"/>
        <end position="67"/>
    </location>
</feature>
<dbReference type="RefSeq" id="WP_354658786.1">
    <property type="nucleotide sequence ID" value="NZ_JBEXAC010000001.1"/>
</dbReference>
<dbReference type="PANTHER" id="PTHR23504:SF15">
    <property type="entry name" value="MAJOR FACILITATOR SUPERFAMILY (MFS) PROFILE DOMAIN-CONTAINING PROTEIN"/>
    <property type="match status" value="1"/>
</dbReference>
<proteinExistence type="inferred from homology"/>
<keyword evidence="5 8" id="KW-0812">Transmembrane</keyword>
<dbReference type="SUPFAM" id="SSF103473">
    <property type="entry name" value="MFS general substrate transporter"/>
    <property type="match status" value="1"/>
</dbReference>